<dbReference type="SUPFAM" id="SSF51445">
    <property type="entry name" value="(Trans)glycosidases"/>
    <property type="match status" value="1"/>
</dbReference>
<proteinExistence type="predicted"/>
<dbReference type="Gene3D" id="3.20.20.80">
    <property type="entry name" value="Glycosidases"/>
    <property type="match status" value="2"/>
</dbReference>
<name>A0ABV8SEH9_9BACL</name>
<evidence type="ECO:0000256" key="1">
    <source>
        <dbReference type="SAM" id="Phobius"/>
    </source>
</evidence>
<dbReference type="EMBL" id="JBHSED010000036">
    <property type="protein sequence ID" value="MFC4305313.1"/>
    <property type="molecule type" value="Genomic_DNA"/>
</dbReference>
<dbReference type="RefSeq" id="WP_204603939.1">
    <property type="nucleotide sequence ID" value="NZ_JBHSED010000036.1"/>
</dbReference>
<accession>A0ABV8SEH9</accession>
<keyword evidence="3" id="KW-1185">Reference proteome</keyword>
<reference evidence="3" key="1">
    <citation type="journal article" date="2019" name="Int. J. Syst. Evol. Microbiol.">
        <title>The Global Catalogue of Microorganisms (GCM) 10K type strain sequencing project: providing services to taxonomists for standard genome sequencing and annotation.</title>
        <authorList>
            <consortium name="The Broad Institute Genomics Platform"/>
            <consortium name="The Broad Institute Genome Sequencing Center for Infectious Disease"/>
            <person name="Wu L."/>
            <person name="Ma J."/>
        </authorList>
    </citation>
    <scope>NUCLEOTIDE SEQUENCE [LARGE SCALE GENOMIC DNA]</scope>
    <source>
        <strain evidence="3">CGMCC 4.1641</strain>
    </source>
</reference>
<dbReference type="Proteomes" id="UP001595755">
    <property type="component" value="Unassembled WGS sequence"/>
</dbReference>
<evidence type="ECO:0000313" key="3">
    <source>
        <dbReference type="Proteomes" id="UP001595755"/>
    </source>
</evidence>
<feature type="transmembrane region" description="Helical" evidence="1">
    <location>
        <begin position="9"/>
        <end position="28"/>
    </location>
</feature>
<evidence type="ECO:0008006" key="4">
    <source>
        <dbReference type="Google" id="ProtNLM"/>
    </source>
</evidence>
<keyword evidence="1" id="KW-1133">Transmembrane helix</keyword>
<keyword evidence="1" id="KW-0472">Membrane</keyword>
<gene>
    <name evidence="2" type="ORF">ACFO1S_17930</name>
</gene>
<sequence length="751" mass="85752">MKKLFKNGFVRLGLVLAIAGGALVYWLMPPVAKVESAEIGNGVQVKFKTNGTQIEQYHNQTWNPYFAKGVNMGAAVPGHFPGELEISKDDYMRWFEMIQEMGANVIRVYTILKPEFYESLVRYNAKHQDNPLFFIQGVWSPEEQLIAGQNAFDPKVKQKFEKEIQEAVEAVYGNIDLEAEEHSGKASGKYVFNAGPYLMGWIVGTEWDPVMVKRTNKNNPDAADYKGEHFQSKPEANPFEKWLAEMVDITAATEAKHGWQHPIAFSNWVTTDPLEHPGEPLVAEDMVSVDPMHITAVDWDAGYFASYHVYPYYPDFFTFDKSFQTMKNDKGEIDSYKTYLHKLKKYHSDMPIMITEFGVPASQGIAHTGMLGRDQGGHDDKTQGEMDADMFRQIHQEGYSGAILFTWQDEWFKKTWNTMHYDIPDRRAYWYNTLTNESHFGVLGMYPGKDDVIHIDGDASDWDKLEDGDKTKLDMQIEGFNEIWATHDEGYLYLLVKLSESLEFSNDSIYLGFDTLKGGNRHAPQLQGKTLDEGLETLIELGNEDKGQMMIASNYDLHTRFYGKLSNILAYDPEELEDDSGLFKPWKLVVNYLLEYPDARVDHPFGDIEVGDLQRGMSNSQDPNYNSKAMWQAKGNVLEIRIPWMLLGFSDPSSLSAISYTDTGSKEFESVKVEGVRIVPWIVRKASKEVVGLEGSSPYPVSQLPLYTWKRWEDIDVEYVERPKQSYGIMQKAMREADQPVNQPVNQPVSK</sequence>
<comment type="caution">
    <text evidence="2">The sequence shown here is derived from an EMBL/GenBank/DDBJ whole genome shotgun (WGS) entry which is preliminary data.</text>
</comment>
<keyword evidence="1" id="KW-0812">Transmembrane</keyword>
<dbReference type="InterPro" id="IPR017853">
    <property type="entry name" value="GH"/>
</dbReference>
<organism evidence="2 3">
    <name type="scientific">Cohnella boryungensis</name>
    <dbReference type="NCBI Taxonomy" id="768479"/>
    <lineage>
        <taxon>Bacteria</taxon>
        <taxon>Bacillati</taxon>
        <taxon>Bacillota</taxon>
        <taxon>Bacilli</taxon>
        <taxon>Bacillales</taxon>
        <taxon>Paenibacillaceae</taxon>
        <taxon>Cohnella</taxon>
    </lineage>
</organism>
<protein>
    <recommendedName>
        <fullName evidence="4">Family 2 glycosyl transferase</fullName>
    </recommendedName>
</protein>
<evidence type="ECO:0000313" key="2">
    <source>
        <dbReference type="EMBL" id="MFC4305313.1"/>
    </source>
</evidence>